<feature type="region of interest" description="Disordered" evidence="1">
    <location>
        <begin position="159"/>
        <end position="209"/>
    </location>
</feature>
<feature type="compositionally biased region" description="Polar residues" evidence="1">
    <location>
        <begin position="191"/>
        <end position="209"/>
    </location>
</feature>
<evidence type="ECO:0000256" key="1">
    <source>
        <dbReference type="SAM" id="MobiDB-lite"/>
    </source>
</evidence>
<organism evidence="2 3">
    <name type="scientific">Cyclocybe aegerita</name>
    <name type="common">Black poplar mushroom</name>
    <name type="synonym">Agrocybe aegerita</name>
    <dbReference type="NCBI Taxonomy" id="1973307"/>
    <lineage>
        <taxon>Eukaryota</taxon>
        <taxon>Fungi</taxon>
        <taxon>Dikarya</taxon>
        <taxon>Basidiomycota</taxon>
        <taxon>Agaricomycotina</taxon>
        <taxon>Agaricomycetes</taxon>
        <taxon>Agaricomycetidae</taxon>
        <taxon>Agaricales</taxon>
        <taxon>Agaricineae</taxon>
        <taxon>Bolbitiaceae</taxon>
        <taxon>Cyclocybe</taxon>
    </lineage>
</organism>
<dbReference type="AlphaFoldDB" id="A0A8S0VX42"/>
<comment type="caution">
    <text evidence="2">The sequence shown here is derived from an EMBL/GenBank/DDBJ whole genome shotgun (WGS) entry which is preliminary data.</text>
</comment>
<sequence length="395" mass="43472">MGKWTPSYTDDVLHAKISTLISGAIRRAAVERETTSMTYENFVSDLETGDAFTTSLIDILVKEVSDRRARPATERRLIADRTIKSLRLLASSARMLPARPSASRSHARRTGGLSDYLTAPPSDFHEMDEEDDEFDSLMDNGNGVEGARVSNDLYDAFASNPLPSWPPPTTRRVTASPSPVSDEWHPPPLRSPTSATRPWSTLGSTSISNPSLLSRQASIRRAARSRVDFNEYSRARRSNLRDPLTSHPEPAETVTEPRPSSQPGRRFFPFPRPRRSEASATAHWALVNDADDGPLFTPPWLDSDARYPPEPLTTSPDSEGRDDNDTLIIRAPRLRRGGVRAPESMLSRHASPVVPENAPPTPPPQLNPETIPVVPASEEPAAYPTPGSTENESFA</sequence>
<accession>A0A8S0VX42</accession>
<dbReference type="Proteomes" id="UP000467700">
    <property type="component" value="Unassembled WGS sequence"/>
</dbReference>
<dbReference type="EMBL" id="CACVBS010000028">
    <property type="protein sequence ID" value="CAA7260131.1"/>
    <property type="molecule type" value="Genomic_DNA"/>
</dbReference>
<keyword evidence="3" id="KW-1185">Reference proteome</keyword>
<protein>
    <submittedName>
        <fullName evidence="2">Uncharacterized protein</fullName>
    </submittedName>
</protein>
<feature type="compositionally biased region" description="Acidic residues" evidence="1">
    <location>
        <begin position="126"/>
        <end position="136"/>
    </location>
</feature>
<dbReference type="OrthoDB" id="3253137at2759"/>
<feature type="compositionally biased region" description="Polar residues" evidence="1">
    <location>
        <begin position="386"/>
        <end position="395"/>
    </location>
</feature>
<evidence type="ECO:0000313" key="3">
    <source>
        <dbReference type="Proteomes" id="UP000467700"/>
    </source>
</evidence>
<feature type="compositionally biased region" description="Pro residues" evidence="1">
    <location>
        <begin position="357"/>
        <end position="366"/>
    </location>
</feature>
<proteinExistence type="predicted"/>
<feature type="region of interest" description="Disordered" evidence="1">
    <location>
        <begin position="97"/>
        <end position="145"/>
    </location>
</feature>
<gene>
    <name evidence="2" type="ORF">AAE3_LOCUS2131</name>
</gene>
<name>A0A8S0VX42_CYCAE</name>
<reference evidence="2 3" key="1">
    <citation type="submission" date="2020-01" db="EMBL/GenBank/DDBJ databases">
        <authorList>
            <person name="Gupta K D."/>
        </authorList>
    </citation>
    <scope>NUCLEOTIDE SEQUENCE [LARGE SCALE GENOMIC DNA]</scope>
</reference>
<feature type="compositionally biased region" description="Low complexity" evidence="1">
    <location>
        <begin position="257"/>
        <end position="269"/>
    </location>
</feature>
<evidence type="ECO:0000313" key="2">
    <source>
        <dbReference type="EMBL" id="CAA7260131.1"/>
    </source>
</evidence>
<feature type="region of interest" description="Disordered" evidence="1">
    <location>
        <begin position="233"/>
        <end position="395"/>
    </location>
</feature>